<evidence type="ECO:0000256" key="1">
    <source>
        <dbReference type="SAM" id="MobiDB-lite"/>
    </source>
</evidence>
<evidence type="ECO:0000313" key="3">
    <source>
        <dbReference type="Proteomes" id="UP000070501"/>
    </source>
</evidence>
<feature type="region of interest" description="Disordered" evidence="1">
    <location>
        <begin position="1"/>
        <end position="102"/>
    </location>
</feature>
<protein>
    <submittedName>
        <fullName evidence="2">Uncharacterized protein</fullName>
    </submittedName>
</protein>
<sequence length="198" mass="21851">MAPVQNTFSIIPNFASVNNPDDDGSRTRASRPAMTTKQAKKAYQQANRGPKLTKAEIRRQELFEQDRIRKEAEKERNQARARVARDRKKEKEDNERAAKKKKGLPLVNVRPSQDTIARFVRFSSPIARPRASPASESVTRTVFTSGIAPEIAEALAPKIAGTTSSSISAQVGTSPATAFPCHVACISPFVQQWPLSQH</sequence>
<dbReference type="AlphaFoldDB" id="A0A136IVY1"/>
<dbReference type="Proteomes" id="UP000070501">
    <property type="component" value="Unassembled WGS sequence"/>
</dbReference>
<evidence type="ECO:0000313" key="2">
    <source>
        <dbReference type="EMBL" id="KXJ88929.1"/>
    </source>
</evidence>
<gene>
    <name evidence="2" type="ORF">Micbo1qcDRAFT_207064</name>
</gene>
<keyword evidence="3" id="KW-1185">Reference proteome</keyword>
<feature type="compositionally biased region" description="Basic and acidic residues" evidence="1">
    <location>
        <begin position="53"/>
        <end position="97"/>
    </location>
</feature>
<dbReference type="EMBL" id="KQ964257">
    <property type="protein sequence ID" value="KXJ88929.1"/>
    <property type="molecule type" value="Genomic_DNA"/>
</dbReference>
<proteinExistence type="predicted"/>
<reference evidence="3" key="1">
    <citation type="submission" date="2016-02" db="EMBL/GenBank/DDBJ databases">
        <title>Draft genome sequence of Microdochium bolleyi, a fungal endophyte of beachgrass.</title>
        <authorList>
            <consortium name="DOE Joint Genome Institute"/>
            <person name="David A.S."/>
            <person name="May G."/>
            <person name="Haridas S."/>
            <person name="Lim J."/>
            <person name="Wang M."/>
            <person name="Labutti K."/>
            <person name="Lipzen A."/>
            <person name="Barry K."/>
            <person name="Grigoriev I.V."/>
        </authorList>
    </citation>
    <scope>NUCLEOTIDE SEQUENCE [LARGE SCALE GENOMIC DNA]</scope>
    <source>
        <strain evidence="3">J235TASD1</strain>
    </source>
</reference>
<dbReference type="InParanoid" id="A0A136IVY1"/>
<name>A0A136IVY1_9PEZI</name>
<organism evidence="2 3">
    <name type="scientific">Microdochium bolleyi</name>
    <dbReference type="NCBI Taxonomy" id="196109"/>
    <lineage>
        <taxon>Eukaryota</taxon>
        <taxon>Fungi</taxon>
        <taxon>Dikarya</taxon>
        <taxon>Ascomycota</taxon>
        <taxon>Pezizomycotina</taxon>
        <taxon>Sordariomycetes</taxon>
        <taxon>Xylariomycetidae</taxon>
        <taxon>Xylariales</taxon>
        <taxon>Microdochiaceae</taxon>
        <taxon>Microdochium</taxon>
    </lineage>
</organism>
<accession>A0A136IVY1</accession>
<feature type="compositionally biased region" description="Polar residues" evidence="1">
    <location>
        <begin position="1"/>
        <end position="19"/>
    </location>
</feature>
<dbReference type="OrthoDB" id="4590776at2759"/>
<dbReference type="STRING" id="196109.A0A136IVY1"/>